<dbReference type="EMBL" id="JACHIB010000004">
    <property type="protein sequence ID" value="MBB6082753.1"/>
    <property type="molecule type" value="Genomic_DNA"/>
</dbReference>
<feature type="region of interest" description="Disordered" evidence="1">
    <location>
        <begin position="1"/>
        <end position="73"/>
    </location>
</feature>
<feature type="compositionally biased region" description="Pro residues" evidence="1">
    <location>
        <begin position="45"/>
        <end position="65"/>
    </location>
</feature>
<comment type="caution">
    <text evidence="2">The sequence shown here is derived from an EMBL/GenBank/DDBJ whole genome shotgun (WGS) entry which is preliminary data.</text>
</comment>
<reference evidence="2 3" key="1">
    <citation type="submission" date="2020-08" db="EMBL/GenBank/DDBJ databases">
        <title>Genomic Encyclopedia of Type Strains, Phase IV (KMG-IV): sequencing the most valuable type-strain genomes for metagenomic binning, comparative biology and taxonomic classification.</title>
        <authorList>
            <person name="Goeker M."/>
        </authorList>
    </citation>
    <scope>NUCLEOTIDE SEQUENCE [LARGE SCALE GENOMIC DNA]</scope>
    <source>
        <strain evidence="2 3">DSM 12141</strain>
    </source>
</reference>
<evidence type="ECO:0000256" key="1">
    <source>
        <dbReference type="SAM" id="MobiDB-lite"/>
    </source>
</evidence>
<accession>A0A7W9TMP7</accession>
<dbReference type="Proteomes" id="UP000541136">
    <property type="component" value="Unassembled WGS sequence"/>
</dbReference>
<evidence type="ECO:0000313" key="2">
    <source>
        <dbReference type="EMBL" id="MBB6082753.1"/>
    </source>
</evidence>
<dbReference type="AlphaFoldDB" id="A0A7W9TMP7"/>
<proteinExistence type="predicted"/>
<protein>
    <submittedName>
        <fullName evidence="2">Uncharacterized protein</fullName>
    </submittedName>
</protein>
<sequence length="73" mass="7459">MTKPTPDTDPLKREPPGETSRVPGTDAGKGGRPAGRPGIDVPAKPGRPTPYPTHPGHPGGPPEPVEPGKTPTL</sequence>
<name>A0A7W9TMP7_CASDE</name>
<organism evidence="2 3">
    <name type="scientific">Castellaniella defragrans</name>
    <name type="common">Alcaligenes defragrans</name>
    <dbReference type="NCBI Taxonomy" id="75697"/>
    <lineage>
        <taxon>Bacteria</taxon>
        <taxon>Pseudomonadati</taxon>
        <taxon>Pseudomonadota</taxon>
        <taxon>Betaproteobacteria</taxon>
        <taxon>Burkholderiales</taxon>
        <taxon>Alcaligenaceae</taxon>
        <taxon>Castellaniella</taxon>
    </lineage>
</organism>
<dbReference type="RefSeq" id="WP_151024832.1">
    <property type="nucleotide sequence ID" value="NZ_JACHIB010000004.1"/>
</dbReference>
<evidence type="ECO:0000313" key="3">
    <source>
        <dbReference type="Proteomes" id="UP000541136"/>
    </source>
</evidence>
<gene>
    <name evidence="2" type="ORF">HNR28_000782</name>
</gene>